<keyword evidence="1" id="KW-0732">Signal</keyword>
<proteinExistence type="predicted"/>
<feature type="chain" id="PRO_5046774143" description="Bifunctional inhibitor/plant lipid transfer protein/seed storage helical domain-containing protein" evidence="1">
    <location>
        <begin position="34"/>
        <end position="130"/>
    </location>
</feature>
<dbReference type="InterPro" id="IPR016140">
    <property type="entry name" value="Bifunc_inhib/LTP/seed_store"/>
</dbReference>
<dbReference type="Gene3D" id="1.10.110.10">
    <property type="entry name" value="Plant lipid-transfer and hydrophobic proteins"/>
    <property type="match status" value="1"/>
</dbReference>
<feature type="domain" description="Bifunctional inhibitor/plant lipid transfer protein/seed storage helical" evidence="2">
    <location>
        <begin position="36"/>
        <end position="106"/>
    </location>
</feature>
<sequence>MGKLLRMGSVSSLVAMAAICVGVLLVMPLVAEASCPVATYYEPCLSAALNGNAEPSAACCDIVREMGQTYAGAACLCQQAHAQTFGAPFQNSVTMPERCFGANYPNPSGYVCRKSLFYKLKAPLFDFAFQ</sequence>
<evidence type="ECO:0000256" key="1">
    <source>
        <dbReference type="SAM" id="SignalP"/>
    </source>
</evidence>
<organism evidence="3 4">
    <name type="scientific">Sphagnum jensenii</name>
    <dbReference type="NCBI Taxonomy" id="128206"/>
    <lineage>
        <taxon>Eukaryota</taxon>
        <taxon>Viridiplantae</taxon>
        <taxon>Streptophyta</taxon>
        <taxon>Embryophyta</taxon>
        <taxon>Bryophyta</taxon>
        <taxon>Sphagnophytina</taxon>
        <taxon>Sphagnopsida</taxon>
        <taxon>Sphagnales</taxon>
        <taxon>Sphagnaceae</taxon>
        <taxon>Sphagnum</taxon>
    </lineage>
</organism>
<keyword evidence="4" id="KW-1185">Reference proteome</keyword>
<dbReference type="CDD" id="cd00010">
    <property type="entry name" value="AAI_LTSS"/>
    <property type="match status" value="1"/>
</dbReference>
<dbReference type="Pfam" id="PF00234">
    <property type="entry name" value="Tryp_alpha_amyl"/>
    <property type="match status" value="1"/>
</dbReference>
<evidence type="ECO:0000313" key="3">
    <source>
        <dbReference type="EMBL" id="CAK9276637.1"/>
    </source>
</evidence>
<evidence type="ECO:0000313" key="4">
    <source>
        <dbReference type="Proteomes" id="UP001497444"/>
    </source>
</evidence>
<protein>
    <recommendedName>
        <fullName evidence="2">Bifunctional inhibitor/plant lipid transfer protein/seed storage helical domain-containing protein</fullName>
    </recommendedName>
</protein>
<gene>
    <name evidence="3" type="ORF">CSSPJE1EN1_LOCUS22115</name>
</gene>
<dbReference type="EMBL" id="OZ020102">
    <property type="protein sequence ID" value="CAK9276637.1"/>
    <property type="molecule type" value="Genomic_DNA"/>
</dbReference>
<feature type="signal peptide" evidence="1">
    <location>
        <begin position="1"/>
        <end position="33"/>
    </location>
</feature>
<dbReference type="SUPFAM" id="SSF47699">
    <property type="entry name" value="Bifunctional inhibitor/lipid-transfer protein/seed storage 2S albumin"/>
    <property type="match status" value="1"/>
</dbReference>
<reference evidence="3" key="1">
    <citation type="submission" date="2024-02" db="EMBL/GenBank/DDBJ databases">
        <authorList>
            <consortium name="ELIXIR-Norway"/>
            <consortium name="Elixir Norway"/>
        </authorList>
    </citation>
    <scope>NUCLEOTIDE SEQUENCE</scope>
</reference>
<dbReference type="Proteomes" id="UP001497444">
    <property type="component" value="Chromosome 7"/>
</dbReference>
<dbReference type="InterPro" id="IPR036312">
    <property type="entry name" value="Bifun_inhib/LTP/seed_sf"/>
</dbReference>
<evidence type="ECO:0000259" key="2">
    <source>
        <dbReference type="Pfam" id="PF00234"/>
    </source>
</evidence>
<name>A0ABP0XBY7_9BRYO</name>
<accession>A0ABP0XBY7</accession>